<dbReference type="SMART" id="SM00554">
    <property type="entry name" value="FAS1"/>
    <property type="match status" value="1"/>
</dbReference>
<accession>A0A1Q9GSD0</accession>
<sequence length="169" mass="17856">MKTVQRFLSYSLSALFLLTLSGLAVATHHEKPKINLVEVAATNSDFQTLVMAIRASGLSGTLEGKGPFTILAPTDDAFNKLPEGALAELLKPENKDQLQALLKYHVLPGAISSKEVGMLKLPKTLEGGTVTIENGENSVTVNGAKVIAGGIEASNGIIHIIDTVLIPKQ</sequence>
<reference evidence="3 4" key="1">
    <citation type="submission" date="2016-09" db="EMBL/GenBank/DDBJ databases">
        <title>Photobacterium proteolyticum sp. nov. a protease producing bacterium isolated from ocean sediments of Laizhou Bay.</title>
        <authorList>
            <person name="Li Y."/>
        </authorList>
    </citation>
    <scope>NUCLEOTIDE SEQUENCE [LARGE SCALE GENOMIC DNA]</scope>
    <source>
        <strain evidence="3 4">13-12</strain>
    </source>
</reference>
<dbReference type="STRING" id="1903952.BIT28_26925"/>
<name>A0A1Q9GSD0_9GAMM</name>
<dbReference type="EMBL" id="MJIL01000063">
    <property type="protein sequence ID" value="OLQ77605.1"/>
    <property type="molecule type" value="Genomic_DNA"/>
</dbReference>
<evidence type="ECO:0000313" key="3">
    <source>
        <dbReference type="EMBL" id="OLQ77605.1"/>
    </source>
</evidence>
<dbReference type="InterPro" id="IPR036378">
    <property type="entry name" value="FAS1_dom_sf"/>
</dbReference>
<feature type="domain" description="FAS1" evidence="2">
    <location>
        <begin position="33"/>
        <end position="165"/>
    </location>
</feature>
<dbReference type="Pfam" id="PF02469">
    <property type="entry name" value="Fasciclin"/>
    <property type="match status" value="1"/>
</dbReference>
<evidence type="ECO:0000259" key="2">
    <source>
        <dbReference type="PROSITE" id="PS50213"/>
    </source>
</evidence>
<evidence type="ECO:0000313" key="4">
    <source>
        <dbReference type="Proteomes" id="UP000186905"/>
    </source>
</evidence>
<dbReference type="InterPro" id="IPR000782">
    <property type="entry name" value="FAS1_domain"/>
</dbReference>
<dbReference type="InterPro" id="IPR050904">
    <property type="entry name" value="Adhesion/Biosynth-related"/>
</dbReference>
<dbReference type="RefSeq" id="WP_075763504.1">
    <property type="nucleotide sequence ID" value="NZ_MJIL01000063.1"/>
</dbReference>
<gene>
    <name evidence="3" type="ORF">BIT28_26925</name>
</gene>
<dbReference type="PANTHER" id="PTHR10900:SF77">
    <property type="entry name" value="FI19380P1"/>
    <property type="match status" value="1"/>
</dbReference>
<evidence type="ECO:0000256" key="1">
    <source>
        <dbReference type="SAM" id="SignalP"/>
    </source>
</evidence>
<dbReference type="AlphaFoldDB" id="A0A1Q9GSD0"/>
<feature type="signal peptide" evidence="1">
    <location>
        <begin position="1"/>
        <end position="26"/>
    </location>
</feature>
<dbReference type="OrthoDB" id="9800666at2"/>
<dbReference type="FunFam" id="2.30.180.10:FF:000032">
    <property type="entry name" value="Fasciclin domain-containing protein, putative"/>
    <property type="match status" value="1"/>
</dbReference>
<proteinExistence type="predicted"/>
<protein>
    <recommendedName>
        <fullName evidence="2">FAS1 domain-containing protein</fullName>
    </recommendedName>
</protein>
<dbReference type="GO" id="GO:0005615">
    <property type="term" value="C:extracellular space"/>
    <property type="evidence" value="ECO:0007669"/>
    <property type="project" value="TreeGrafter"/>
</dbReference>
<dbReference type="PROSITE" id="PS50213">
    <property type="entry name" value="FAS1"/>
    <property type="match status" value="1"/>
</dbReference>
<dbReference type="Proteomes" id="UP000186905">
    <property type="component" value="Unassembled WGS sequence"/>
</dbReference>
<feature type="chain" id="PRO_5012232267" description="FAS1 domain-containing protein" evidence="1">
    <location>
        <begin position="27"/>
        <end position="169"/>
    </location>
</feature>
<keyword evidence="4" id="KW-1185">Reference proteome</keyword>
<keyword evidence="1" id="KW-0732">Signal</keyword>
<dbReference type="Gene3D" id="2.30.180.10">
    <property type="entry name" value="FAS1 domain"/>
    <property type="match status" value="1"/>
</dbReference>
<dbReference type="PANTHER" id="PTHR10900">
    <property type="entry name" value="PERIOSTIN-RELATED"/>
    <property type="match status" value="1"/>
</dbReference>
<organism evidence="3 4">
    <name type="scientific">Photobacterium proteolyticum</name>
    <dbReference type="NCBI Taxonomy" id="1903952"/>
    <lineage>
        <taxon>Bacteria</taxon>
        <taxon>Pseudomonadati</taxon>
        <taxon>Pseudomonadota</taxon>
        <taxon>Gammaproteobacteria</taxon>
        <taxon>Vibrionales</taxon>
        <taxon>Vibrionaceae</taxon>
        <taxon>Photobacterium</taxon>
    </lineage>
</organism>
<comment type="caution">
    <text evidence="3">The sequence shown here is derived from an EMBL/GenBank/DDBJ whole genome shotgun (WGS) entry which is preliminary data.</text>
</comment>
<dbReference type="SUPFAM" id="SSF82153">
    <property type="entry name" value="FAS1 domain"/>
    <property type="match status" value="1"/>
</dbReference>